<proteinExistence type="predicted"/>
<dbReference type="InterPro" id="IPR001878">
    <property type="entry name" value="Znf_CCHC"/>
</dbReference>
<dbReference type="PROSITE" id="PS50158">
    <property type="entry name" value="ZF_CCHC"/>
    <property type="match status" value="1"/>
</dbReference>
<accession>A0A7J6F0I6</accession>
<feature type="region of interest" description="Disordered" evidence="2">
    <location>
        <begin position="588"/>
        <end position="607"/>
    </location>
</feature>
<evidence type="ECO:0000259" key="3">
    <source>
        <dbReference type="PROSITE" id="PS50158"/>
    </source>
</evidence>
<dbReference type="GO" id="GO:0008270">
    <property type="term" value="F:zinc ion binding"/>
    <property type="evidence" value="ECO:0007669"/>
    <property type="project" value="UniProtKB-KW"/>
</dbReference>
<dbReference type="PANTHER" id="PTHR31286:SF178">
    <property type="entry name" value="DUF4283 DOMAIN-CONTAINING PROTEIN"/>
    <property type="match status" value="1"/>
</dbReference>
<dbReference type="Pfam" id="PF14392">
    <property type="entry name" value="zf-CCHC_4"/>
    <property type="match status" value="1"/>
</dbReference>
<evidence type="ECO:0000256" key="2">
    <source>
        <dbReference type="SAM" id="MobiDB-lite"/>
    </source>
</evidence>
<reference evidence="4 5" key="1">
    <citation type="journal article" date="2020" name="bioRxiv">
        <title>Sequence and annotation of 42 cannabis genomes reveals extensive copy number variation in cannabinoid synthesis and pathogen resistance genes.</title>
        <authorList>
            <person name="Mckernan K.J."/>
            <person name="Helbert Y."/>
            <person name="Kane L.T."/>
            <person name="Ebling H."/>
            <person name="Zhang L."/>
            <person name="Liu B."/>
            <person name="Eaton Z."/>
            <person name="Mclaughlin S."/>
            <person name="Kingan S."/>
            <person name="Baybayan P."/>
            <person name="Concepcion G."/>
            <person name="Jordan M."/>
            <person name="Riva A."/>
            <person name="Barbazuk W."/>
            <person name="Harkins T."/>
        </authorList>
    </citation>
    <scope>NUCLEOTIDE SEQUENCE [LARGE SCALE GENOMIC DNA]</scope>
    <source>
        <strain evidence="5">cv. Jamaican Lion 4</strain>
        <tissue evidence="4">Leaf</tissue>
    </source>
</reference>
<dbReference type="GO" id="GO:0003676">
    <property type="term" value="F:nucleic acid binding"/>
    <property type="evidence" value="ECO:0007669"/>
    <property type="project" value="InterPro"/>
</dbReference>
<feature type="compositionally biased region" description="Basic and acidic residues" evidence="2">
    <location>
        <begin position="1017"/>
        <end position="1026"/>
    </location>
</feature>
<dbReference type="PANTHER" id="PTHR31286">
    <property type="entry name" value="GLYCINE-RICH CELL WALL STRUCTURAL PROTEIN 1.8-LIKE"/>
    <property type="match status" value="1"/>
</dbReference>
<dbReference type="Pfam" id="PF14111">
    <property type="entry name" value="DUF4283"/>
    <property type="match status" value="1"/>
</dbReference>
<keyword evidence="1" id="KW-0862">Zinc</keyword>
<dbReference type="EMBL" id="JAATIP010000169">
    <property type="protein sequence ID" value="KAF4364108.1"/>
    <property type="molecule type" value="Genomic_DNA"/>
</dbReference>
<comment type="caution">
    <text evidence="4">The sequence shown here is derived from an EMBL/GenBank/DDBJ whole genome shotgun (WGS) entry which is preliminary data.</text>
</comment>
<evidence type="ECO:0000256" key="1">
    <source>
        <dbReference type="PROSITE-ProRule" id="PRU00047"/>
    </source>
</evidence>
<organism evidence="4 5">
    <name type="scientific">Cannabis sativa</name>
    <name type="common">Hemp</name>
    <name type="synonym">Marijuana</name>
    <dbReference type="NCBI Taxonomy" id="3483"/>
    <lineage>
        <taxon>Eukaryota</taxon>
        <taxon>Viridiplantae</taxon>
        <taxon>Streptophyta</taxon>
        <taxon>Embryophyta</taxon>
        <taxon>Tracheophyta</taxon>
        <taxon>Spermatophyta</taxon>
        <taxon>Magnoliopsida</taxon>
        <taxon>eudicotyledons</taxon>
        <taxon>Gunneridae</taxon>
        <taxon>Pentapetalae</taxon>
        <taxon>rosids</taxon>
        <taxon>fabids</taxon>
        <taxon>Rosales</taxon>
        <taxon>Cannabaceae</taxon>
        <taxon>Cannabis</taxon>
    </lineage>
</organism>
<keyword evidence="1" id="KW-0479">Metal-binding</keyword>
<feature type="region of interest" description="Disordered" evidence="2">
    <location>
        <begin position="1011"/>
        <end position="1034"/>
    </location>
</feature>
<dbReference type="InterPro" id="IPR025558">
    <property type="entry name" value="DUF4283"/>
</dbReference>
<gene>
    <name evidence="4" type="ORF">F8388_003488</name>
</gene>
<name>A0A7J6F0I6_CANSA</name>
<dbReference type="InterPro" id="IPR040256">
    <property type="entry name" value="At4g02000-like"/>
</dbReference>
<evidence type="ECO:0000313" key="4">
    <source>
        <dbReference type="EMBL" id="KAF4364108.1"/>
    </source>
</evidence>
<dbReference type="InterPro" id="IPR025836">
    <property type="entry name" value="Zn_knuckle_CX2CX4HX4C"/>
</dbReference>
<sequence length="1059" mass="117093">MALVNANNSAINDNGKCYSRVETSVKLVPSASSQQALTSLCLVGKVIAPMIVNEATILDMVDKTWNFKVNVTTLYESSNNPNCFELGFARAEDRAWALANGPWHVRGYFMILQAWSPCKSLSVNLNSMKIWIQIHNLPRDYFSVINGKILGGKAGNVITVELDEGKLATWSKFLRVSIVLNVNQPLFSGFFFELEVGSHRWLQFKYERIGIFCYNCGKLGHQRRGCSLSTPVTVVNDNGIPFPMFGSWLSTASTYLDVFSGANSFSPSLPVSPRPGRVEKSMMTSNPAMDERGRNQNRLSRAVRVSKRPWIVTDRRSDKGKLAKQVAWVPKHGGVNRLAILGNKSGLGGDEEEKVLLKAPKCNLKNVDYPLELDDAVGDGHGLQGDNIGPALSTSGPVSINNLNFKEPNGNQEPCGSIRPRALSSINPHARDEALSPLKKHMGERVSNRAVGSFAFIGPIANESNFLKDNTLKGHFGDGPAKDISNESSICGQEVNFHHDENLALSNFFQAQDTLLQELKNFGSLDLYEIKTIGGDIGVPTTSEINERTTPLKKRKFDGASASLCSRPWKLLRPYPWAIRDFPWDTEKSDNATNAVEEEPSEDISLSNSDFIGPDEWRSKGKNVISSRPMEGTFVVKELVGGWGVMDLVNVSPEAASNKCVAFIDTTKPVFVMDVKASTAKVWKRPVMVSSFSPKSNRSFSFKFGFEKEVDKVWDLENNSWCINGERLTLKDWKPDLNHVSCVASETSFWIQIHQLPLEYFSHNNALILGSLGGNVLRVDFDEERPLSWAKWLRVKIVFSTVNPLFPWCFLKKLNGDKTRLLAERPRLGLEPFGYPVPNVRSLAHDVLLLPLLFLGYTMVVASRASTIAGPTLAPSSRMKVKRTAQSSQKLAAELAHYPDLGEGRFQLCDEEGSIVGKSVRLSGLGLELFKKACGLGCSQFHGSPCMHSSSVVGRDASCGGNEKCGEVNERTMPFKLCKPDHLSLSLCSIPKAGMKSCLGVRRDFPVDLGRTVEPSQDQHHERNSSSEEPFECSDEIDVNMANHSEDDSYQVDKPISRG</sequence>
<keyword evidence="1" id="KW-0863">Zinc-finger</keyword>
<evidence type="ECO:0000313" key="5">
    <source>
        <dbReference type="Proteomes" id="UP000525078"/>
    </source>
</evidence>
<feature type="domain" description="CCHC-type" evidence="3">
    <location>
        <begin position="213"/>
        <end position="226"/>
    </location>
</feature>
<protein>
    <recommendedName>
        <fullName evidence="3">CCHC-type domain-containing protein</fullName>
    </recommendedName>
</protein>
<dbReference type="Proteomes" id="UP000525078">
    <property type="component" value="Unassembled WGS sequence"/>
</dbReference>
<dbReference type="AlphaFoldDB" id="A0A7J6F0I6"/>